<evidence type="ECO:0000256" key="2">
    <source>
        <dbReference type="ARBA" id="ARBA00022448"/>
    </source>
</evidence>
<evidence type="ECO:0000256" key="1">
    <source>
        <dbReference type="ARBA" id="ARBA00004496"/>
    </source>
</evidence>
<dbReference type="GO" id="GO:0016301">
    <property type="term" value="F:kinase activity"/>
    <property type="evidence" value="ECO:0007669"/>
    <property type="project" value="UniProtKB-KW"/>
</dbReference>
<keyword evidence="5" id="KW-0808">Transferase</keyword>
<keyword evidence="2" id="KW-0813">Transport</keyword>
<keyword evidence="3" id="KW-0963">Cytoplasm</keyword>
<dbReference type="CDD" id="cd00006">
    <property type="entry name" value="PTS_IIA_man"/>
    <property type="match status" value="1"/>
</dbReference>
<comment type="caution">
    <text evidence="9">The sequence shown here is derived from an EMBL/GenBank/DDBJ whole genome shotgun (WGS) entry which is preliminary data.</text>
</comment>
<dbReference type="GeneID" id="96999618"/>
<dbReference type="HOGENOM" id="CLU_123235_1_1_9"/>
<keyword evidence="7" id="KW-0418">Kinase</keyword>
<dbReference type="Gene3D" id="3.40.50.510">
    <property type="entry name" value="Phosphotransferase system, mannose-type IIA component"/>
    <property type="match status" value="1"/>
</dbReference>
<dbReference type="InterPro" id="IPR036662">
    <property type="entry name" value="PTS_EIIA_man-typ_sf"/>
</dbReference>
<dbReference type="InterPro" id="IPR051471">
    <property type="entry name" value="Bacterial_PTS_sugar_comp"/>
</dbReference>
<dbReference type="AlphaFoldDB" id="H3NQS1"/>
<dbReference type="GO" id="GO:0016020">
    <property type="term" value="C:membrane"/>
    <property type="evidence" value="ECO:0007669"/>
    <property type="project" value="InterPro"/>
</dbReference>
<dbReference type="RefSeq" id="WP_005399197.1">
    <property type="nucleotide sequence ID" value="NZ_JH601088.1"/>
</dbReference>
<dbReference type="Pfam" id="PF03610">
    <property type="entry name" value="EIIA-man"/>
    <property type="match status" value="1"/>
</dbReference>
<feature type="domain" description="PTS EIIA type-4" evidence="8">
    <location>
        <begin position="1"/>
        <end position="124"/>
    </location>
</feature>
<dbReference type="Proteomes" id="UP000004191">
    <property type="component" value="Unassembled WGS sequence"/>
</dbReference>
<dbReference type="PROSITE" id="PS51096">
    <property type="entry name" value="PTS_EIIA_TYPE_4"/>
    <property type="match status" value="1"/>
</dbReference>
<evidence type="ECO:0000256" key="7">
    <source>
        <dbReference type="ARBA" id="ARBA00022777"/>
    </source>
</evidence>
<dbReference type="GO" id="GO:0005737">
    <property type="term" value="C:cytoplasm"/>
    <property type="evidence" value="ECO:0007669"/>
    <property type="project" value="UniProtKB-SubCell"/>
</dbReference>
<dbReference type="PANTHER" id="PTHR33799:SF1">
    <property type="entry name" value="PTS SYSTEM MANNOSE-SPECIFIC EIIAB COMPONENT-RELATED"/>
    <property type="match status" value="1"/>
</dbReference>
<dbReference type="GO" id="GO:0009401">
    <property type="term" value="P:phosphoenolpyruvate-dependent sugar phosphotransferase system"/>
    <property type="evidence" value="ECO:0007669"/>
    <property type="project" value="UniProtKB-KW"/>
</dbReference>
<evidence type="ECO:0000313" key="10">
    <source>
        <dbReference type="Proteomes" id="UP000004191"/>
    </source>
</evidence>
<accession>H3NQS1</accession>
<evidence type="ECO:0000259" key="8">
    <source>
        <dbReference type="PROSITE" id="PS51096"/>
    </source>
</evidence>
<comment type="subcellular location">
    <subcellularLocation>
        <location evidence="1">Cytoplasm</location>
    </subcellularLocation>
</comment>
<evidence type="ECO:0000256" key="5">
    <source>
        <dbReference type="ARBA" id="ARBA00022679"/>
    </source>
</evidence>
<dbReference type="EMBL" id="AGEI01000031">
    <property type="protein sequence ID" value="EHR32068.1"/>
    <property type="molecule type" value="Genomic_DNA"/>
</dbReference>
<name>H3NQS1_9FIRM</name>
<dbReference type="OrthoDB" id="9799827at2"/>
<dbReference type="InterPro" id="IPR004701">
    <property type="entry name" value="PTS_EIIA_man-typ"/>
</dbReference>
<reference evidence="9 10" key="1">
    <citation type="submission" date="2012-01" db="EMBL/GenBank/DDBJ databases">
        <title>The Genome Sequence of Helcococcus kunzii ATCC 51366.</title>
        <authorList>
            <consortium name="The Broad Institute Genome Sequencing Platform"/>
            <person name="Earl A."/>
            <person name="Ward D."/>
            <person name="Feldgarden M."/>
            <person name="Gevers D."/>
            <person name="Huys G."/>
            <person name="Young S.K."/>
            <person name="Zeng Q."/>
            <person name="Gargeya S."/>
            <person name="Fitzgerald M."/>
            <person name="Haas B."/>
            <person name="Abouelleil A."/>
            <person name="Alvarado L."/>
            <person name="Arachchi H.M."/>
            <person name="Berlin A."/>
            <person name="Chapman S.B."/>
            <person name="Gearin G."/>
            <person name="Goldberg J."/>
            <person name="Griggs A."/>
            <person name="Gujja S."/>
            <person name="Hansen M."/>
            <person name="Heiman D."/>
            <person name="Howarth C."/>
            <person name="Larimer J."/>
            <person name="Lui A."/>
            <person name="MacDonald P.J.P."/>
            <person name="McCowen C."/>
            <person name="Montmayeur A."/>
            <person name="Murphy C."/>
            <person name="Neiman D."/>
            <person name="Pearson M."/>
            <person name="Priest M."/>
            <person name="Roberts A."/>
            <person name="Saif S."/>
            <person name="Shea T."/>
            <person name="Sisk P."/>
            <person name="Stolte C."/>
            <person name="Sykes S."/>
            <person name="Wortman J."/>
            <person name="Nusbaum C."/>
            <person name="Birren B."/>
        </authorList>
    </citation>
    <scope>NUCLEOTIDE SEQUENCE [LARGE SCALE GENOMIC DNA]</scope>
    <source>
        <strain evidence="9 10">ATCC 51366</strain>
    </source>
</reference>
<proteinExistence type="predicted"/>
<keyword evidence="6" id="KW-0598">Phosphotransferase system</keyword>
<evidence type="ECO:0000313" key="9">
    <source>
        <dbReference type="EMBL" id="EHR32068.1"/>
    </source>
</evidence>
<protein>
    <submittedName>
        <fullName evidence="9">PTS system, mannose/fructose/sorbose family, IIA component</fullName>
    </submittedName>
</protein>
<evidence type="ECO:0000256" key="3">
    <source>
        <dbReference type="ARBA" id="ARBA00022490"/>
    </source>
</evidence>
<sequence>MKLLLLSHGSFGEGIKESYRMIAGDDSNILTISLTDEGIGIFTEKVESLLDELTKDNRVLVFTDMKGGTPFNVALKYQLEHSNKVELVAGMNLPMVLEIGMQISSEENLNKLSIEAVEIGKSGIFRSDIPDENIDDDFEI</sequence>
<dbReference type="eggNOG" id="COG2893">
    <property type="taxonomic scope" value="Bacteria"/>
</dbReference>
<dbReference type="PANTHER" id="PTHR33799">
    <property type="entry name" value="PTS PERMEASE-RELATED-RELATED"/>
    <property type="match status" value="1"/>
</dbReference>
<dbReference type="InterPro" id="IPR033887">
    <property type="entry name" value="PTS_IIA_man"/>
</dbReference>
<keyword evidence="4" id="KW-0762">Sugar transport</keyword>
<evidence type="ECO:0000256" key="6">
    <source>
        <dbReference type="ARBA" id="ARBA00022683"/>
    </source>
</evidence>
<keyword evidence="10" id="KW-1185">Reference proteome</keyword>
<gene>
    <name evidence="9" type="ORF">HMPREF9709_01682</name>
</gene>
<dbReference type="SUPFAM" id="SSF53062">
    <property type="entry name" value="PTS system fructose IIA component-like"/>
    <property type="match status" value="1"/>
</dbReference>
<evidence type="ECO:0000256" key="4">
    <source>
        <dbReference type="ARBA" id="ARBA00022597"/>
    </source>
</evidence>
<organism evidence="9 10">
    <name type="scientific">Helcococcus kunzii ATCC 51366</name>
    <dbReference type="NCBI Taxonomy" id="883114"/>
    <lineage>
        <taxon>Bacteria</taxon>
        <taxon>Bacillati</taxon>
        <taxon>Bacillota</taxon>
        <taxon>Tissierellia</taxon>
        <taxon>Tissierellales</taxon>
        <taxon>Peptoniphilaceae</taxon>
        <taxon>Helcococcus</taxon>
    </lineage>
</organism>
<dbReference type="STRING" id="883114.HMPREF9709_01682"/>